<evidence type="ECO:0000256" key="1">
    <source>
        <dbReference type="SAM" id="MobiDB-lite"/>
    </source>
</evidence>
<evidence type="ECO:0000313" key="2">
    <source>
        <dbReference type="EMBL" id="CAG7827809.1"/>
    </source>
</evidence>
<gene>
    <name evidence="2" type="ORF">AFUS01_LOCUS37771</name>
</gene>
<dbReference type="AlphaFoldDB" id="A0A8J2LRF9"/>
<dbReference type="OrthoDB" id="8195871at2759"/>
<sequence>TATFLLSTGSLIVGSVRPEDFNENLGCDSCGRDCSAVCGSRQFRSCCFNYIKKRSESPAQPSIGINNDSGPGQANASYRREMANEDQLLPVIPISSVANGKGFPSETLEAANHRLLLLAEIPFRGNTAHHQQPLSSRKFFLSSLK</sequence>
<comment type="caution">
    <text evidence="2">The sequence shown here is derived from an EMBL/GenBank/DDBJ whole genome shotgun (WGS) entry which is preliminary data.</text>
</comment>
<reference evidence="2" key="1">
    <citation type="submission" date="2021-06" db="EMBL/GenBank/DDBJ databases">
        <authorList>
            <person name="Hodson N. C."/>
            <person name="Mongue J. A."/>
            <person name="Jaron S. K."/>
        </authorList>
    </citation>
    <scope>NUCLEOTIDE SEQUENCE</scope>
</reference>
<accession>A0A8J2LRF9</accession>
<keyword evidence="3" id="KW-1185">Reference proteome</keyword>
<name>A0A8J2LRF9_9HEXA</name>
<evidence type="ECO:0000313" key="3">
    <source>
        <dbReference type="Proteomes" id="UP000708208"/>
    </source>
</evidence>
<proteinExistence type="predicted"/>
<feature type="non-terminal residue" evidence="2">
    <location>
        <position position="1"/>
    </location>
</feature>
<protein>
    <recommendedName>
        <fullName evidence="4">Trissin</fullName>
    </recommendedName>
</protein>
<feature type="compositionally biased region" description="Polar residues" evidence="1">
    <location>
        <begin position="57"/>
        <end position="75"/>
    </location>
</feature>
<feature type="region of interest" description="Disordered" evidence="1">
    <location>
        <begin position="56"/>
        <end position="75"/>
    </location>
</feature>
<organism evidence="2 3">
    <name type="scientific">Allacma fusca</name>
    <dbReference type="NCBI Taxonomy" id="39272"/>
    <lineage>
        <taxon>Eukaryota</taxon>
        <taxon>Metazoa</taxon>
        <taxon>Ecdysozoa</taxon>
        <taxon>Arthropoda</taxon>
        <taxon>Hexapoda</taxon>
        <taxon>Collembola</taxon>
        <taxon>Symphypleona</taxon>
        <taxon>Sminthuridae</taxon>
        <taxon>Allacma</taxon>
    </lineage>
</organism>
<dbReference type="Proteomes" id="UP000708208">
    <property type="component" value="Unassembled WGS sequence"/>
</dbReference>
<evidence type="ECO:0008006" key="4">
    <source>
        <dbReference type="Google" id="ProtNLM"/>
    </source>
</evidence>
<dbReference type="EMBL" id="CAJVCH010544962">
    <property type="protein sequence ID" value="CAG7827809.1"/>
    <property type="molecule type" value="Genomic_DNA"/>
</dbReference>